<dbReference type="HOGENOM" id="CLU_2343370_0_0_5"/>
<dbReference type="EMBL" id="CP000471">
    <property type="protein sequence ID" value="ABK44502.1"/>
    <property type="molecule type" value="Genomic_DNA"/>
</dbReference>
<proteinExistence type="predicted"/>
<keyword evidence="2" id="KW-1185">Reference proteome</keyword>
<protein>
    <submittedName>
        <fullName evidence="1">Uncharacterized protein</fullName>
    </submittedName>
</protein>
<gene>
    <name evidence="1" type="ordered locus">Mmc1_2001</name>
</gene>
<dbReference type="AlphaFoldDB" id="A0L959"/>
<evidence type="ECO:0000313" key="1">
    <source>
        <dbReference type="EMBL" id="ABK44502.1"/>
    </source>
</evidence>
<accession>A0L959</accession>
<name>A0L959_MAGMM</name>
<evidence type="ECO:0000313" key="2">
    <source>
        <dbReference type="Proteomes" id="UP000002586"/>
    </source>
</evidence>
<organism evidence="1 2">
    <name type="scientific">Magnetococcus marinus (strain ATCC BAA-1437 / JCM 17883 / MC-1)</name>
    <dbReference type="NCBI Taxonomy" id="156889"/>
    <lineage>
        <taxon>Bacteria</taxon>
        <taxon>Pseudomonadati</taxon>
        <taxon>Pseudomonadota</taxon>
        <taxon>Magnetococcia</taxon>
        <taxon>Magnetococcales</taxon>
        <taxon>Magnetococcaceae</taxon>
        <taxon>Magnetococcus</taxon>
    </lineage>
</organism>
<reference evidence="2" key="1">
    <citation type="journal article" date="2009" name="Appl. Environ. Microbiol.">
        <title>Complete genome sequence of the chemolithoautotrophic marine magnetotactic coccus strain MC-1.</title>
        <authorList>
            <person name="Schubbe S."/>
            <person name="Williams T.J."/>
            <person name="Xie G."/>
            <person name="Kiss H.E."/>
            <person name="Brettin T.S."/>
            <person name="Martinez D."/>
            <person name="Ross C.A."/>
            <person name="Schuler D."/>
            <person name="Cox B.L."/>
            <person name="Nealson K.H."/>
            <person name="Bazylinski D.A."/>
        </authorList>
    </citation>
    <scope>NUCLEOTIDE SEQUENCE [LARGE SCALE GENOMIC DNA]</scope>
    <source>
        <strain evidence="2">ATCC BAA-1437 / JCM 17883 / MC-1</strain>
    </source>
</reference>
<dbReference type="Proteomes" id="UP000002586">
    <property type="component" value="Chromosome"/>
</dbReference>
<dbReference type="KEGG" id="mgm:Mmc1_2001"/>
<sequence precursor="true">MINSKAVVVLISLGLSGSGVGLLATPQGGTGPVSKNPEMFLVGAAADPSPITGPLGCNTMPAKETLTPYTMKVNQQGTSLVQMHYMITVLSQFKGRI</sequence>
<reference evidence="1 2" key="2">
    <citation type="journal article" date="2012" name="Int. J. Syst. Evol. Microbiol.">
        <title>Magnetococcus marinus gen. nov., sp. nov., a marine, magnetotactic bacterium that represents a novel lineage (Magnetococcaceae fam. nov.; Magnetococcales ord. nov.) at the base of the Alphaproteobacteria.</title>
        <authorList>
            <person name="Bazylinski D.A."/>
            <person name="Williams T.J."/>
            <person name="Lefevre C.T."/>
            <person name="Berg R.J."/>
            <person name="Zhang C.L."/>
            <person name="Bowser S.S."/>
            <person name="Dean A.J."/>
            <person name="Beveridge T.J."/>
        </authorList>
    </citation>
    <scope>NUCLEOTIDE SEQUENCE [LARGE SCALE GENOMIC DNA]</scope>
    <source>
        <strain evidence="2">ATCC BAA-1437 / JCM 17883 / MC-1</strain>
    </source>
</reference>